<feature type="non-terminal residue" evidence="1">
    <location>
        <position position="61"/>
    </location>
</feature>
<gene>
    <name evidence="1" type="ORF">GT020_18270</name>
</gene>
<organism evidence="1 2">
    <name type="scientific">Glutamicibacter soli</name>
    <dbReference type="NCBI Taxonomy" id="453836"/>
    <lineage>
        <taxon>Bacteria</taxon>
        <taxon>Bacillati</taxon>
        <taxon>Actinomycetota</taxon>
        <taxon>Actinomycetes</taxon>
        <taxon>Micrococcales</taxon>
        <taxon>Micrococcaceae</taxon>
        <taxon>Glutamicibacter</taxon>
    </lineage>
</organism>
<reference evidence="1 2" key="1">
    <citation type="submission" date="2020-01" db="EMBL/GenBank/DDBJ databases">
        <title>Glutamicibacter soli M275.</title>
        <authorList>
            <person name="Meng X."/>
        </authorList>
    </citation>
    <scope>NUCLEOTIDE SEQUENCE [LARGE SCALE GENOMIC DNA]</scope>
    <source>
        <strain evidence="1 2">M275</strain>
    </source>
</reference>
<evidence type="ECO:0000313" key="2">
    <source>
        <dbReference type="Proteomes" id="UP000477543"/>
    </source>
</evidence>
<dbReference type="Proteomes" id="UP000477543">
    <property type="component" value="Unassembled WGS sequence"/>
</dbReference>
<name>A0A6L9GA01_9MICC</name>
<protein>
    <submittedName>
        <fullName evidence="1">IS110 family transposase</fullName>
    </submittedName>
</protein>
<sequence length="61" mass="6901">MKRIPYGYVLYRQLVALERDCIVVAPSVMPAKTGDWVKCELRDAVILAKLPRAGELVTVWV</sequence>
<dbReference type="AlphaFoldDB" id="A0A6L9GA01"/>
<evidence type="ECO:0000313" key="1">
    <source>
        <dbReference type="EMBL" id="NAZ17974.1"/>
    </source>
</evidence>
<comment type="caution">
    <text evidence="1">The sequence shown here is derived from an EMBL/GenBank/DDBJ whole genome shotgun (WGS) entry which is preliminary data.</text>
</comment>
<accession>A0A6L9GA01</accession>
<dbReference type="EMBL" id="WYDN01000081">
    <property type="protein sequence ID" value="NAZ17974.1"/>
    <property type="molecule type" value="Genomic_DNA"/>
</dbReference>
<proteinExistence type="predicted"/>